<dbReference type="InterPro" id="IPR014024">
    <property type="entry name" value="Auxin_eff_plant"/>
</dbReference>
<dbReference type="Pfam" id="PF03547">
    <property type="entry name" value="Mem_trans"/>
    <property type="match status" value="1"/>
</dbReference>
<feature type="transmembrane region" description="Helical" evidence="8">
    <location>
        <begin position="133"/>
        <end position="152"/>
    </location>
</feature>
<feature type="transmembrane region" description="Helical" evidence="8">
    <location>
        <begin position="7"/>
        <end position="28"/>
    </location>
</feature>
<comment type="function">
    <text evidence="8">May act as a component of the auxin efflux carrier.</text>
</comment>
<gene>
    <name evidence="10" type="ORF">FEM48_Zijuj04G0039700</name>
</gene>
<feature type="transmembrane region" description="Helical" evidence="8">
    <location>
        <begin position="100"/>
        <end position="121"/>
    </location>
</feature>
<sequence>MISPTDVYHVVAATIPLYVAMILAYISVKWWQFFTPDQCSGINKFVAKFSIPLLSFQVISANNPYKMNLKLILSDFLQKLFAFVALTAITRISSRGGLNWTITGLSLSTLPNTLILGIPLLKAMYGEEAAGNLAQIVVLQSIIWYNILLFLFEFNAVKSASVSPSSETTEDMEAPHEAQSKEEVEEARTRTPRKIKTMLILLTVGRKLMSNPNTHATVIGLIWAVIRFRWNIKLPEIANQSIIILSNGGLGMAMFSLGLFMASRTRIIACGTRLAILAMAMKFIIGPALMAGASYAVGLSGTILRVAIVQAALPQGIVPFVFSKEYNIHPDILSTGYQIFGNFWAAHCLAHRTDLLLLVSIIKKGNCSK</sequence>
<dbReference type="GO" id="GO:0005783">
    <property type="term" value="C:endoplasmic reticulum"/>
    <property type="evidence" value="ECO:0007669"/>
    <property type="project" value="TreeGrafter"/>
</dbReference>
<dbReference type="PANTHER" id="PTHR31752">
    <property type="entry name" value="AUXIN EFFLUX CARRIER COMPONENT 1B-RELATED"/>
    <property type="match status" value="1"/>
</dbReference>
<evidence type="ECO:0000256" key="9">
    <source>
        <dbReference type="SAM" id="MobiDB-lite"/>
    </source>
</evidence>
<feature type="transmembrane region" description="Helical" evidence="8">
    <location>
        <begin position="274"/>
        <end position="297"/>
    </location>
</feature>
<keyword evidence="4 8" id="KW-0812">Transmembrane</keyword>
<name>A0A978VHP0_ZIZJJ</name>
<comment type="caution">
    <text evidence="8">Lacks conserved residue(s) required for the propagation of feature annotation.</text>
</comment>
<dbReference type="GO" id="GO:0010329">
    <property type="term" value="F:auxin efflux transmembrane transporter activity"/>
    <property type="evidence" value="ECO:0007669"/>
    <property type="project" value="TreeGrafter"/>
</dbReference>
<evidence type="ECO:0000256" key="8">
    <source>
        <dbReference type="RuleBase" id="RU362108"/>
    </source>
</evidence>
<keyword evidence="7 8" id="KW-0927">Auxin signaling pathway</keyword>
<dbReference type="GO" id="GO:0009734">
    <property type="term" value="P:auxin-activated signaling pathway"/>
    <property type="evidence" value="ECO:0007669"/>
    <property type="project" value="UniProtKB-UniRule"/>
</dbReference>
<evidence type="ECO:0000313" key="11">
    <source>
        <dbReference type="Proteomes" id="UP000813462"/>
    </source>
</evidence>
<evidence type="ECO:0000256" key="7">
    <source>
        <dbReference type="ARBA" id="ARBA00023294"/>
    </source>
</evidence>
<dbReference type="InterPro" id="IPR004776">
    <property type="entry name" value="Mem_transp_PIN-like"/>
</dbReference>
<dbReference type="NCBIfam" id="TIGR00946">
    <property type="entry name" value="2a69"/>
    <property type="match status" value="1"/>
</dbReference>
<comment type="caution">
    <text evidence="10">The sequence shown here is derived from an EMBL/GenBank/DDBJ whole genome shotgun (WGS) entry which is preliminary data.</text>
</comment>
<protein>
    <recommendedName>
        <fullName evidence="8">Auxin efflux carrier component</fullName>
    </recommendedName>
</protein>
<feature type="transmembrane region" description="Helical" evidence="8">
    <location>
        <begin position="76"/>
        <end position="93"/>
    </location>
</feature>
<comment type="similarity">
    <text evidence="2 8">Belongs to the auxin efflux carrier (TC 2.A.69.1) family.</text>
</comment>
<keyword evidence="5 8" id="KW-1133">Transmembrane helix</keyword>
<feature type="compositionally biased region" description="Basic and acidic residues" evidence="9">
    <location>
        <begin position="173"/>
        <end position="188"/>
    </location>
</feature>
<dbReference type="Proteomes" id="UP000813462">
    <property type="component" value="Unassembled WGS sequence"/>
</dbReference>
<proteinExistence type="inferred from homology"/>
<feature type="transmembrane region" description="Helical" evidence="8">
    <location>
        <begin position="213"/>
        <end position="230"/>
    </location>
</feature>
<organism evidence="10 11">
    <name type="scientific">Ziziphus jujuba var. spinosa</name>
    <dbReference type="NCBI Taxonomy" id="714518"/>
    <lineage>
        <taxon>Eukaryota</taxon>
        <taxon>Viridiplantae</taxon>
        <taxon>Streptophyta</taxon>
        <taxon>Embryophyta</taxon>
        <taxon>Tracheophyta</taxon>
        <taxon>Spermatophyta</taxon>
        <taxon>Magnoliopsida</taxon>
        <taxon>eudicotyledons</taxon>
        <taxon>Gunneridae</taxon>
        <taxon>Pentapetalae</taxon>
        <taxon>rosids</taxon>
        <taxon>fabids</taxon>
        <taxon>Rosales</taxon>
        <taxon>Rhamnaceae</taxon>
        <taxon>Paliureae</taxon>
        <taxon>Ziziphus</taxon>
    </lineage>
</organism>
<comment type="subcellular location">
    <subcellularLocation>
        <location evidence="1 8">Membrane</location>
        <topology evidence="1 8">Multi-pass membrane protein</topology>
    </subcellularLocation>
</comment>
<accession>A0A978VHP0</accession>
<dbReference type="AlphaFoldDB" id="A0A978VHP0"/>
<reference evidence="10" key="1">
    <citation type="journal article" date="2021" name="Front. Plant Sci.">
        <title>Chromosome-Scale Genome Assembly for Chinese Sour Jujube and Insights Into Its Genome Evolution and Domestication Signature.</title>
        <authorList>
            <person name="Shen L.-Y."/>
            <person name="Luo H."/>
            <person name="Wang X.-L."/>
            <person name="Wang X.-M."/>
            <person name="Qiu X.-J."/>
            <person name="Liu H."/>
            <person name="Zhou S.-S."/>
            <person name="Jia K.-H."/>
            <person name="Nie S."/>
            <person name="Bao Y.-T."/>
            <person name="Zhang R.-G."/>
            <person name="Yun Q.-Z."/>
            <person name="Chai Y.-H."/>
            <person name="Lu J.-Y."/>
            <person name="Li Y."/>
            <person name="Zhao S.-W."/>
            <person name="Mao J.-F."/>
            <person name="Jia S.-G."/>
            <person name="Mao Y.-M."/>
        </authorList>
    </citation>
    <scope>NUCLEOTIDE SEQUENCE</scope>
    <source>
        <strain evidence="10">AT0</strain>
        <tissue evidence="10">Leaf</tissue>
    </source>
</reference>
<dbReference type="PANTHER" id="PTHR31752:SF40">
    <property type="entry name" value="AUXIN EFFLUX CARRIER COMPONENT 8"/>
    <property type="match status" value="1"/>
</dbReference>
<dbReference type="EMBL" id="JAEACU010000004">
    <property type="protein sequence ID" value="KAH7532609.1"/>
    <property type="molecule type" value="Genomic_DNA"/>
</dbReference>
<feature type="region of interest" description="Disordered" evidence="9">
    <location>
        <begin position="166"/>
        <end position="188"/>
    </location>
</feature>
<feature type="transmembrane region" description="Helical" evidence="8">
    <location>
        <begin position="242"/>
        <end position="262"/>
    </location>
</feature>
<keyword evidence="3 8" id="KW-0813">Transport</keyword>
<evidence type="ECO:0000256" key="5">
    <source>
        <dbReference type="ARBA" id="ARBA00022989"/>
    </source>
</evidence>
<evidence type="ECO:0000256" key="4">
    <source>
        <dbReference type="ARBA" id="ARBA00022692"/>
    </source>
</evidence>
<dbReference type="GO" id="GO:0009926">
    <property type="term" value="P:auxin polar transport"/>
    <property type="evidence" value="ECO:0007669"/>
    <property type="project" value="TreeGrafter"/>
</dbReference>
<evidence type="ECO:0000313" key="10">
    <source>
        <dbReference type="EMBL" id="KAH7532609.1"/>
    </source>
</evidence>
<evidence type="ECO:0000256" key="1">
    <source>
        <dbReference type="ARBA" id="ARBA00004141"/>
    </source>
</evidence>
<evidence type="ECO:0000256" key="3">
    <source>
        <dbReference type="ARBA" id="ARBA00022448"/>
    </source>
</evidence>
<dbReference type="GO" id="GO:0005886">
    <property type="term" value="C:plasma membrane"/>
    <property type="evidence" value="ECO:0007669"/>
    <property type="project" value="TreeGrafter"/>
</dbReference>
<dbReference type="InterPro" id="IPR051107">
    <property type="entry name" value="Auxin_Efflux_Carrier"/>
</dbReference>
<keyword evidence="6 8" id="KW-0472">Membrane</keyword>
<evidence type="ECO:0000256" key="6">
    <source>
        <dbReference type="ARBA" id="ARBA00023136"/>
    </source>
</evidence>
<evidence type="ECO:0000256" key="2">
    <source>
        <dbReference type="ARBA" id="ARBA00009177"/>
    </source>
</evidence>